<proteinExistence type="predicted"/>
<feature type="domain" description="Peptidase M16 C-terminal" evidence="2">
    <location>
        <begin position="181"/>
        <end position="364"/>
    </location>
</feature>
<dbReference type="Gene3D" id="3.30.830.10">
    <property type="entry name" value="Metalloenzyme, LuxS/M16 peptidase-like"/>
    <property type="match status" value="2"/>
</dbReference>
<name>A0A8I1AEP8_THEIN</name>
<dbReference type="NCBIfam" id="NF047421">
    <property type="entry name" value="YfmH_fam"/>
    <property type="match status" value="1"/>
</dbReference>
<dbReference type="RefSeq" id="WP_181732614.1">
    <property type="nucleotide sequence ID" value="NZ_JACEIR010000009.1"/>
</dbReference>
<dbReference type="PANTHER" id="PTHR11851">
    <property type="entry name" value="METALLOPROTEASE"/>
    <property type="match status" value="1"/>
</dbReference>
<evidence type="ECO:0000259" key="1">
    <source>
        <dbReference type="Pfam" id="PF00675"/>
    </source>
</evidence>
<dbReference type="Proteomes" id="UP000633619">
    <property type="component" value="Unassembled WGS sequence"/>
</dbReference>
<keyword evidence="4" id="KW-1185">Reference proteome</keyword>
<dbReference type="GO" id="GO:0046872">
    <property type="term" value="F:metal ion binding"/>
    <property type="evidence" value="ECO:0007669"/>
    <property type="project" value="InterPro"/>
</dbReference>
<dbReference type="InterPro" id="IPR011249">
    <property type="entry name" value="Metalloenz_LuxS/M16"/>
</dbReference>
<comment type="caution">
    <text evidence="3">The sequence shown here is derived from an EMBL/GenBank/DDBJ whole genome shotgun (WGS) entry which is preliminary data.</text>
</comment>
<feature type="domain" description="Peptidase M16 N-terminal" evidence="1">
    <location>
        <begin position="62"/>
        <end position="175"/>
    </location>
</feature>
<dbReference type="Pfam" id="PF05193">
    <property type="entry name" value="Peptidase_M16_C"/>
    <property type="match status" value="1"/>
</dbReference>
<evidence type="ECO:0000313" key="4">
    <source>
        <dbReference type="Proteomes" id="UP000633619"/>
    </source>
</evidence>
<evidence type="ECO:0000259" key="2">
    <source>
        <dbReference type="Pfam" id="PF05193"/>
    </source>
</evidence>
<protein>
    <submittedName>
        <fullName evidence="3">Insulinase family protein</fullName>
    </submittedName>
</protein>
<dbReference type="AlphaFoldDB" id="A0A8I1AEP8"/>
<dbReference type="PANTHER" id="PTHR11851:SF134">
    <property type="entry name" value="ZINC-DEPENDENT PROTEASE"/>
    <property type="match status" value="1"/>
</dbReference>
<dbReference type="SUPFAM" id="SSF63411">
    <property type="entry name" value="LuxS/MPP-like metallohydrolase"/>
    <property type="match status" value="2"/>
</dbReference>
<dbReference type="InterPro" id="IPR050361">
    <property type="entry name" value="MPP/UQCRC_Complex"/>
</dbReference>
<organism evidence="3 4">
    <name type="scientific">Thermoactinomyces intermedius</name>
    <dbReference type="NCBI Taxonomy" id="2024"/>
    <lineage>
        <taxon>Bacteria</taxon>
        <taxon>Bacillati</taxon>
        <taxon>Bacillota</taxon>
        <taxon>Bacilli</taxon>
        <taxon>Bacillales</taxon>
        <taxon>Thermoactinomycetaceae</taxon>
        <taxon>Thermoactinomyces</taxon>
    </lineage>
</organism>
<gene>
    <name evidence="3" type="ORF">I8U20_11530</name>
</gene>
<sequence>MQKVEFDQIQESLFFEELTNGLSVYVLPKKNFFKTYATFTTKYGSIDNTFRVRGKEKHEVPDGIAHFLEHKMFEQASGEDVFQEFSRQGASANAFTSFTRTAYLFSSTGQVEKNLTTLLDFVQSPYFTEQNVEKEKGIIGQEIRMYDDNPDWRVYFGLFEAMYHHHPVKIDIAGTVESISKITKDLLYTCYETFYHPNNMVLFIVGPVDPEAIIRLVKENQQNKSFPDQPEIERFFPDEPEEVAEPVKEIELSVGISKCMFGFKEKADKVNVKGNEFLKQEMATQIVLEALLGPASNLYQSLYDDGLIDDGFGTDYTLDRGFGLSMIGGDTPDPDQLLQRIKKELPPLIEKGLDQDTFERIRKKKIGANLRYLNSPEWIANQFTGYRFHDADLFDLVPCLEALTLEEVNRRMQEHMQWDRFAVSIVRPSRD</sequence>
<dbReference type="EMBL" id="JAECVW010000008">
    <property type="protein sequence ID" value="MBH8595959.1"/>
    <property type="molecule type" value="Genomic_DNA"/>
</dbReference>
<dbReference type="Pfam" id="PF00675">
    <property type="entry name" value="Peptidase_M16"/>
    <property type="match status" value="1"/>
</dbReference>
<dbReference type="InterPro" id="IPR011765">
    <property type="entry name" value="Pept_M16_N"/>
</dbReference>
<accession>A0A8I1AEP8</accession>
<evidence type="ECO:0000313" key="3">
    <source>
        <dbReference type="EMBL" id="MBH8595959.1"/>
    </source>
</evidence>
<reference evidence="3 4" key="1">
    <citation type="submission" date="2020-12" db="EMBL/GenBank/DDBJ databases">
        <title>WGS of Thermoactinomyces spp.</title>
        <authorList>
            <person name="Cheng K."/>
        </authorList>
    </citation>
    <scope>NUCLEOTIDE SEQUENCE [LARGE SCALE GENOMIC DNA]</scope>
    <source>
        <strain evidence="4">CICC 10671\DSM 43846</strain>
    </source>
</reference>
<dbReference type="InterPro" id="IPR007863">
    <property type="entry name" value="Peptidase_M16_C"/>
</dbReference>